<proteinExistence type="predicted"/>
<dbReference type="Proteomes" id="UP000798662">
    <property type="component" value="Chromosome 1"/>
</dbReference>
<protein>
    <submittedName>
        <fullName evidence="1">Uncharacterized protein</fullName>
    </submittedName>
</protein>
<name>A0ACC3BLT7_PYRYE</name>
<accession>A0ACC3BLT7</accession>
<gene>
    <name evidence="1" type="ORF">I4F81_001300</name>
</gene>
<comment type="caution">
    <text evidence="1">The sequence shown here is derived from an EMBL/GenBank/DDBJ whole genome shotgun (WGS) entry which is preliminary data.</text>
</comment>
<reference evidence="1" key="1">
    <citation type="submission" date="2019-11" db="EMBL/GenBank/DDBJ databases">
        <title>Nori genome reveals adaptations in red seaweeds to the harsh intertidal environment.</title>
        <authorList>
            <person name="Wang D."/>
            <person name="Mao Y."/>
        </authorList>
    </citation>
    <scope>NUCLEOTIDE SEQUENCE</scope>
    <source>
        <tissue evidence="1">Gametophyte</tissue>
    </source>
</reference>
<dbReference type="EMBL" id="CM020618">
    <property type="protein sequence ID" value="KAK1858699.1"/>
    <property type="molecule type" value="Genomic_DNA"/>
</dbReference>
<evidence type="ECO:0000313" key="2">
    <source>
        <dbReference type="Proteomes" id="UP000798662"/>
    </source>
</evidence>
<sequence length="948" mass="97015">MVAAGGAYAPVSHARRQDAYATVSGDLPPGEAPLDGSVSPRAAAAAGAAGPAVSAAAASEGGGGGDADGDDGAAAERAAFVSRPPGEGGRFGTRWRPARVVNWAKLAAAVGVLVGACVGLMALLDASSPPVGTAATRAVAEAVLASMDRSASPCTDMYAYACGGWERRTSIPGSRSGTSRGFTAAADRIREQLRTLLEVEDAGAKASASRPLWPAVRRRGGVRGGGDVDGLAAATVAAAVAAAADPAAAAAAAAAVAKPRAFYTSCLAARGDERRRRWGLFGYRHGAGTAAPVDLGARDSPLARFAAPAAALETPPAGADAPTVASVAAAAAYFHAHNGGSPFLGLAVDVDARQPSTYGLYVSQGGLGLPHRDYYLADDETHTPVRAAYSVLLTQLAAAASSASLLGGGAGKWGAFDDAAAVAAAVLDVETRLATLTAPPEDLRDPDEWYNVVAVEKLPVVSALLDAAGVNPPLGTGQRASATAARPSSTAAAARQGHNPGSEPEATPLATPTVAAPGNDTSRSVIVDVPAFFDGLAALITEAVAPANATALSAVRAYVVLRATRHIAASGAAGAPLYNALYEMAKVSRGLRSVPPAWEACLGSTNAALGEALSAAYVMTYFPEAARSAATATAGAVRTAFGHMLSAADWMDADTKTAAQAKLEGIRLKVGYKDNLDTYEKLSIAAPGQAGVPYPHAANMLASYEYEWHKSLARLDDGAPVDKEQWSMLPTEVNAYYDPTRNEVVAPAGILQSPFWSTKFPAALNYGAIGAVLGHEISHAFDDSGRKFDVTGTLRDWWTPSAAAAFQNRTGCLVSQYSAYSPPRSPIFVNGNLTLGENIADAGGIRAAYAAYRATANATAAASPSAATARNEVLSATMSDEQLFFIAFAQTWCDKRTPASVATLLTTDPHSPGRFRVQGVLSGYAPFLEAFDCPASSRYAQKPSCPLW</sequence>
<evidence type="ECO:0000313" key="1">
    <source>
        <dbReference type="EMBL" id="KAK1858699.1"/>
    </source>
</evidence>
<keyword evidence="2" id="KW-1185">Reference proteome</keyword>
<organism evidence="1 2">
    <name type="scientific">Pyropia yezoensis</name>
    <name type="common">Susabi-nori</name>
    <name type="synonym">Porphyra yezoensis</name>
    <dbReference type="NCBI Taxonomy" id="2788"/>
    <lineage>
        <taxon>Eukaryota</taxon>
        <taxon>Rhodophyta</taxon>
        <taxon>Bangiophyceae</taxon>
        <taxon>Bangiales</taxon>
        <taxon>Bangiaceae</taxon>
        <taxon>Pyropia</taxon>
    </lineage>
</organism>